<name>A0ABW1JEQ3_9ACTN</name>
<comment type="caution">
    <text evidence="2">The sequence shown here is derived from an EMBL/GenBank/DDBJ whole genome shotgun (WGS) entry which is preliminary data.</text>
</comment>
<gene>
    <name evidence="2" type="ORF">ACFQDO_09175</name>
</gene>
<keyword evidence="3" id="KW-1185">Reference proteome</keyword>
<sequence length="120" mass="12709">MTGPLTFVLATGCLLFALWVAFLLMRDRQIGRATVLAAAALEVGFVVQAVLGIVLLIGTDRDVNGIVFVAYLIGALIVLPAGVWWARAEPSSWGTGVLVVAALVDAVLLARLHDIWNGRA</sequence>
<feature type="transmembrane region" description="Helical" evidence="1">
    <location>
        <begin position="93"/>
        <end position="112"/>
    </location>
</feature>
<dbReference type="RefSeq" id="WP_345716102.1">
    <property type="nucleotide sequence ID" value="NZ_BAABFP010000004.1"/>
</dbReference>
<protein>
    <recommendedName>
        <fullName evidence="4">Integral membrane protein</fullName>
    </recommendedName>
</protein>
<reference evidence="3" key="1">
    <citation type="journal article" date="2019" name="Int. J. Syst. Evol. Microbiol.">
        <title>The Global Catalogue of Microorganisms (GCM) 10K type strain sequencing project: providing services to taxonomists for standard genome sequencing and annotation.</title>
        <authorList>
            <consortium name="The Broad Institute Genomics Platform"/>
            <consortium name="The Broad Institute Genome Sequencing Center for Infectious Disease"/>
            <person name="Wu L."/>
            <person name="Ma J."/>
        </authorList>
    </citation>
    <scope>NUCLEOTIDE SEQUENCE [LARGE SCALE GENOMIC DNA]</scope>
    <source>
        <strain evidence="3">KACC 14249</strain>
    </source>
</reference>
<accession>A0ABW1JEQ3</accession>
<proteinExistence type="predicted"/>
<evidence type="ECO:0000313" key="2">
    <source>
        <dbReference type="EMBL" id="MFC6007298.1"/>
    </source>
</evidence>
<feature type="transmembrane region" description="Helical" evidence="1">
    <location>
        <begin position="36"/>
        <end position="57"/>
    </location>
</feature>
<keyword evidence="1" id="KW-0812">Transmembrane</keyword>
<feature type="transmembrane region" description="Helical" evidence="1">
    <location>
        <begin position="6"/>
        <end position="24"/>
    </location>
</feature>
<evidence type="ECO:0000256" key="1">
    <source>
        <dbReference type="SAM" id="Phobius"/>
    </source>
</evidence>
<keyword evidence="1" id="KW-1133">Transmembrane helix</keyword>
<feature type="transmembrane region" description="Helical" evidence="1">
    <location>
        <begin position="63"/>
        <end position="86"/>
    </location>
</feature>
<evidence type="ECO:0008006" key="4">
    <source>
        <dbReference type="Google" id="ProtNLM"/>
    </source>
</evidence>
<evidence type="ECO:0000313" key="3">
    <source>
        <dbReference type="Proteomes" id="UP001596189"/>
    </source>
</evidence>
<dbReference type="EMBL" id="JBHSRD010000003">
    <property type="protein sequence ID" value="MFC6007298.1"/>
    <property type="molecule type" value="Genomic_DNA"/>
</dbReference>
<keyword evidence="1" id="KW-0472">Membrane</keyword>
<dbReference type="Proteomes" id="UP001596189">
    <property type="component" value="Unassembled WGS sequence"/>
</dbReference>
<organism evidence="2 3">
    <name type="scientific">Angustibacter luteus</name>
    <dbReference type="NCBI Taxonomy" id="658456"/>
    <lineage>
        <taxon>Bacteria</taxon>
        <taxon>Bacillati</taxon>
        <taxon>Actinomycetota</taxon>
        <taxon>Actinomycetes</taxon>
        <taxon>Kineosporiales</taxon>
        <taxon>Kineosporiaceae</taxon>
    </lineage>
</organism>